<reference evidence="1" key="1">
    <citation type="submission" date="2015-04" db="EMBL/GenBank/DDBJ databases">
        <title>The genome sequence of the plant pathogenic Rhizarian Plasmodiophora brassicae reveals insights in its biotrophic life cycle and the origin of chitin synthesis.</title>
        <authorList>
            <person name="Schwelm A."/>
            <person name="Fogelqvist J."/>
            <person name="Knaust A."/>
            <person name="Julke S."/>
            <person name="Lilja T."/>
            <person name="Dhandapani V."/>
            <person name="Bonilla-Rosso G."/>
            <person name="Karlsson M."/>
            <person name="Shevchenko A."/>
            <person name="Choi S.R."/>
            <person name="Kim H.G."/>
            <person name="Park J.Y."/>
            <person name="Lim Y.P."/>
            <person name="Ludwig-Muller J."/>
            <person name="Dixelius C."/>
        </authorList>
    </citation>
    <scope>NUCLEOTIDE SEQUENCE</scope>
    <source>
        <tissue evidence="1">Potato root galls</tissue>
    </source>
</reference>
<protein>
    <submittedName>
        <fullName evidence="1">Uncharacterized protein</fullName>
    </submittedName>
</protein>
<organism evidence="1">
    <name type="scientific">Spongospora subterranea</name>
    <dbReference type="NCBI Taxonomy" id="70186"/>
    <lineage>
        <taxon>Eukaryota</taxon>
        <taxon>Sar</taxon>
        <taxon>Rhizaria</taxon>
        <taxon>Endomyxa</taxon>
        <taxon>Phytomyxea</taxon>
        <taxon>Plasmodiophorida</taxon>
        <taxon>Plasmodiophoridae</taxon>
        <taxon>Spongospora</taxon>
    </lineage>
</organism>
<sequence>MVNPTGTDLLARMLVELKDLKAAQESENAFKLDLVSQKKKADFDLLQQQGFLDDVRKRIKELYREEAKRQVIIEEIAYRRKIASNVRLLAKLKEKNIIVKSQIK</sequence>
<proteinExistence type="predicted"/>
<evidence type="ECO:0000313" key="1">
    <source>
        <dbReference type="EMBL" id="CRZ02887.1"/>
    </source>
</evidence>
<accession>A0A0H5QMV0</accession>
<dbReference type="EMBL" id="HACM01002445">
    <property type="protein sequence ID" value="CRZ02887.1"/>
    <property type="molecule type" value="Transcribed_RNA"/>
</dbReference>
<name>A0A0H5QMV0_9EUKA</name>
<dbReference type="AlphaFoldDB" id="A0A0H5QMV0"/>